<feature type="region of interest" description="Disordered" evidence="9">
    <location>
        <begin position="264"/>
        <end position="400"/>
    </location>
</feature>
<evidence type="ECO:0000256" key="1">
    <source>
        <dbReference type="ARBA" id="ARBA00022490"/>
    </source>
</evidence>
<feature type="binding site" evidence="8">
    <location>
        <position position="25"/>
    </location>
    <ligand>
        <name>Mg(2+)</name>
        <dbReference type="ChEBI" id="CHEBI:18420"/>
    </ligand>
</feature>
<comment type="pathway">
    <text evidence="8">Amino-acid biosynthesis; L-methionine biosynthesis via salvage pathway; L-methionine from S-methyl-5-thio-alpha-D-ribose 1-phosphate: step 3/6.</text>
</comment>
<dbReference type="PANTHER" id="PTHR20371">
    <property type="entry name" value="ENOLASE-PHOSPHATASE E1"/>
    <property type="match status" value="1"/>
</dbReference>
<dbReference type="UniPathway" id="UPA00904">
    <property type="reaction ID" value="UER00876"/>
</dbReference>
<dbReference type="GO" id="GO:0005634">
    <property type="term" value="C:nucleus"/>
    <property type="evidence" value="ECO:0007669"/>
    <property type="project" value="UniProtKB-SubCell"/>
</dbReference>
<protein>
    <recommendedName>
        <fullName evidence="8">Enolase-phosphatase E1</fullName>
        <ecNumber evidence="8">3.1.3.77</ecNumber>
    </recommendedName>
    <alternativeName>
        <fullName evidence="8">2,3-diketo-5-methylthio-1-phosphopentane phosphatase</fullName>
    </alternativeName>
</protein>
<comment type="caution">
    <text evidence="10">The sequence shown here is derived from an EMBL/GenBank/DDBJ whole genome shotgun (WGS) entry which is preliminary data.</text>
</comment>
<keyword evidence="6 8" id="KW-0486">Methionine biosynthesis</keyword>
<dbReference type="GO" id="GO:0019509">
    <property type="term" value="P:L-methionine salvage from methylthioadenosine"/>
    <property type="evidence" value="ECO:0007669"/>
    <property type="project" value="UniProtKB-UniRule"/>
</dbReference>
<dbReference type="Proteomes" id="UP000617340">
    <property type="component" value="Unassembled WGS sequence"/>
</dbReference>
<feature type="compositionally biased region" description="Basic and acidic residues" evidence="9">
    <location>
        <begin position="502"/>
        <end position="515"/>
    </location>
</feature>
<accession>A0A834N6B5</accession>
<feature type="compositionally biased region" description="Basic and acidic residues" evidence="9">
    <location>
        <begin position="412"/>
        <end position="438"/>
    </location>
</feature>
<name>A0A834N6B5_VESGE</name>
<keyword evidence="2 8" id="KW-0028">Amino-acid biosynthesis</keyword>
<evidence type="ECO:0000256" key="2">
    <source>
        <dbReference type="ARBA" id="ARBA00022605"/>
    </source>
</evidence>
<dbReference type="SFLD" id="SFLDS00003">
    <property type="entry name" value="Haloacid_Dehalogenase"/>
    <property type="match status" value="1"/>
</dbReference>
<dbReference type="Gene3D" id="1.10.720.60">
    <property type="match status" value="1"/>
</dbReference>
<evidence type="ECO:0000256" key="7">
    <source>
        <dbReference type="ARBA" id="ARBA00023242"/>
    </source>
</evidence>
<dbReference type="InterPro" id="IPR023214">
    <property type="entry name" value="HAD_sf"/>
</dbReference>
<dbReference type="HAMAP" id="MF_03117">
    <property type="entry name" value="Salvage_MtnC_euk"/>
    <property type="match status" value="1"/>
</dbReference>
<dbReference type="SFLD" id="SFLDF00044">
    <property type="entry name" value="enolase-phosphatase"/>
    <property type="match status" value="1"/>
</dbReference>
<comment type="subcellular location">
    <subcellularLocation>
        <location evidence="8">Cytoplasm</location>
    </subcellularLocation>
    <subcellularLocation>
        <location evidence="8">Nucleus</location>
    </subcellularLocation>
</comment>
<feature type="compositionally biased region" description="Basic and acidic residues" evidence="9">
    <location>
        <begin position="522"/>
        <end position="548"/>
    </location>
</feature>
<proteinExistence type="inferred from homology"/>
<dbReference type="NCBIfam" id="TIGR01691">
    <property type="entry name" value="enolase-ppase"/>
    <property type="match status" value="1"/>
</dbReference>
<dbReference type="InterPro" id="IPR006439">
    <property type="entry name" value="HAD-SF_hydro_IA"/>
</dbReference>
<feature type="compositionally biased region" description="Basic and acidic residues" evidence="9">
    <location>
        <begin position="301"/>
        <end position="310"/>
    </location>
</feature>
<feature type="binding site" evidence="8">
    <location>
        <position position="190"/>
    </location>
    <ligand>
        <name>substrate</name>
    </ligand>
</feature>
<evidence type="ECO:0000256" key="5">
    <source>
        <dbReference type="ARBA" id="ARBA00022842"/>
    </source>
</evidence>
<feature type="region of interest" description="Disordered" evidence="9">
    <location>
        <begin position="412"/>
        <end position="654"/>
    </location>
</feature>
<dbReference type="AlphaFoldDB" id="A0A834N6B5"/>
<dbReference type="GO" id="GO:0000287">
    <property type="term" value="F:magnesium ion binding"/>
    <property type="evidence" value="ECO:0007669"/>
    <property type="project" value="UniProtKB-UniRule"/>
</dbReference>
<comment type="cofactor">
    <cofactor evidence="8">
        <name>Mg(2+)</name>
        <dbReference type="ChEBI" id="CHEBI:18420"/>
    </cofactor>
    <text evidence="8">Binds 1 Mg(2+) ion per subunit.</text>
</comment>
<dbReference type="SFLD" id="SFLDG01129">
    <property type="entry name" value="C1.5:_HAD__Beta-PGM__Phosphata"/>
    <property type="match status" value="1"/>
</dbReference>
<dbReference type="InterPro" id="IPR023943">
    <property type="entry name" value="Enolase-ppase_E1"/>
</dbReference>
<evidence type="ECO:0000256" key="3">
    <source>
        <dbReference type="ARBA" id="ARBA00022723"/>
    </source>
</evidence>
<dbReference type="NCBIfam" id="TIGR01549">
    <property type="entry name" value="HAD-SF-IA-v1"/>
    <property type="match status" value="1"/>
</dbReference>
<dbReference type="InterPro" id="IPR036412">
    <property type="entry name" value="HAD-like_sf"/>
</dbReference>
<comment type="function">
    <text evidence="8">Bifunctional enzyme that catalyzes the enolization of 2,3-diketo-5-methylthiopentyl-1-phosphate (DK-MTP-1-P) into the intermediate 2-hydroxy-3-keto-5-methylthiopentenyl-1-phosphate (HK-MTPenyl-1-P), which is then dephosphorylated to form the acireductone 1,2-dihydroxy-3-keto-5-methylthiopentene (DHK-MTPene).</text>
</comment>
<keyword evidence="4 8" id="KW-0378">Hydrolase</keyword>
<feature type="compositionally biased region" description="Basic and acidic residues" evidence="9">
    <location>
        <begin position="318"/>
        <end position="358"/>
    </location>
</feature>
<organism evidence="10 11">
    <name type="scientific">Vespula germanica</name>
    <name type="common">German yellow jacket</name>
    <name type="synonym">Paravespula germanica</name>
    <dbReference type="NCBI Taxonomy" id="30212"/>
    <lineage>
        <taxon>Eukaryota</taxon>
        <taxon>Metazoa</taxon>
        <taxon>Ecdysozoa</taxon>
        <taxon>Arthropoda</taxon>
        <taxon>Hexapoda</taxon>
        <taxon>Insecta</taxon>
        <taxon>Pterygota</taxon>
        <taxon>Neoptera</taxon>
        <taxon>Endopterygota</taxon>
        <taxon>Hymenoptera</taxon>
        <taxon>Apocrita</taxon>
        <taxon>Aculeata</taxon>
        <taxon>Vespoidea</taxon>
        <taxon>Vespidae</taxon>
        <taxon>Vespinae</taxon>
        <taxon>Vespula</taxon>
    </lineage>
</organism>
<feature type="binding site" evidence="8">
    <location>
        <position position="23"/>
    </location>
    <ligand>
        <name>Mg(2+)</name>
        <dbReference type="ChEBI" id="CHEBI:18420"/>
    </ligand>
</feature>
<comment type="pathway">
    <text evidence="8">Amino-acid biosynthesis; L-methionine biosynthesis via salvage pathway; L-methionine from S-methyl-5-thio-alpha-D-ribose 1-phosphate: step 4/6.</text>
</comment>
<dbReference type="CDD" id="cd01629">
    <property type="entry name" value="HAD_EP"/>
    <property type="match status" value="1"/>
</dbReference>
<feature type="binding site" evidence="8">
    <location>
        <position position="215"/>
    </location>
    <ligand>
        <name>Mg(2+)</name>
        <dbReference type="ChEBI" id="CHEBI:18420"/>
    </ligand>
</feature>
<dbReference type="EC" id="3.1.3.77" evidence="8"/>
<dbReference type="PANTHER" id="PTHR20371:SF1">
    <property type="entry name" value="ENOLASE-PHOSPHATASE E1"/>
    <property type="match status" value="1"/>
</dbReference>
<feature type="compositionally biased region" description="Basic and acidic residues" evidence="9">
    <location>
        <begin position="390"/>
        <end position="399"/>
    </location>
</feature>
<evidence type="ECO:0000256" key="4">
    <source>
        <dbReference type="ARBA" id="ARBA00022801"/>
    </source>
</evidence>
<comment type="similarity">
    <text evidence="8">Belongs to the HAD-like hydrolase superfamily. MasA/MtnC family.</text>
</comment>
<keyword evidence="11" id="KW-1185">Reference proteome</keyword>
<evidence type="ECO:0000256" key="6">
    <source>
        <dbReference type="ARBA" id="ARBA00023167"/>
    </source>
</evidence>
<reference evidence="10" key="1">
    <citation type="journal article" date="2020" name="G3 (Bethesda)">
        <title>High-Quality Assemblies for Three Invasive Social Wasps from the &lt;i&gt;Vespula&lt;/i&gt; Genus.</title>
        <authorList>
            <person name="Harrop T.W.R."/>
            <person name="Guhlin J."/>
            <person name="McLaughlin G.M."/>
            <person name="Permina E."/>
            <person name="Stockwell P."/>
            <person name="Gilligan J."/>
            <person name="Le Lec M.F."/>
            <person name="Gruber M.A.M."/>
            <person name="Quinn O."/>
            <person name="Lovegrove M."/>
            <person name="Duncan E.J."/>
            <person name="Remnant E.J."/>
            <person name="Van Eeckhoven J."/>
            <person name="Graham B."/>
            <person name="Knapp R.A."/>
            <person name="Langford K.W."/>
            <person name="Kronenberg Z."/>
            <person name="Press M.O."/>
            <person name="Eacker S.M."/>
            <person name="Wilson-Rankin E.E."/>
            <person name="Purcell J."/>
            <person name="Lester P.J."/>
            <person name="Dearden P.K."/>
        </authorList>
    </citation>
    <scope>NUCLEOTIDE SEQUENCE</scope>
    <source>
        <strain evidence="10">Linc-1</strain>
    </source>
</reference>
<keyword evidence="3 8" id="KW-0479">Metal-binding</keyword>
<feature type="compositionally biased region" description="Polar residues" evidence="9">
    <location>
        <begin position="620"/>
        <end position="652"/>
    </location>
</feature>
<dbReference type="SUPFAM" id="SSF56784">
    <property type="entry name" value="HAD-like"/>
    <property type="match status" value="1"/>
</dbReference>
<feature type="compositionally biased region" description="Basic and acidic residues" evidence="9">
    <location>
        <begin position="569"/>
        <end position="596"/>
    </location>
</feature>
<dbReference type="GO" id="GO:0005737">
    <property type="term" value="C:cytoplasm"/>
    <property type="evidence" value="ECO:0007669"/>
    <property type="project" value="UniProtKB-SubCell"/>
</dbReference>
<dbReference type="GO" id="GO:0043874">
    <property type="term" value="F:acireductone synthase activity"/>
    <property type="evidence" value="ECO:0007669"/>
    <property type="project" value="UniProtKB-EC"/>
</dbReference>
<evidence type="ECO:0000256" key="8">
    <source>
        <dbReference type="HAMAP-Rule" id="MF_03117"/>
    </source>
</evidence>
<feature type="binding site" evidence="8">
    <location>
        <begin position="156"/>
        <end position="157"/>
    </location>
    <ligand>
        <name>substrate</name>
    </ligand>
</feature>
<gene>
    <name evidence="10" type="ORF">HZH68_008577</name>
</gene>
<keyword evidence="1 8" id="KW-0963">Cytoplasm</keyword>
<dbReference type="Gene3D" id="3.40.50.1000">
    <property type="entry name" value="HAD superfamily/HAD-like"/>
    <property type="match status" value="1"/>
</dbReference>
<comment type="catalytic activity">
    <reaction evidence="8">
        <text>5-methylsulfanyl-2,3-dioxopentyl phosphate + H2O = 1,2-dihydroxy-5-(methylsulfanyl)pent-1-en-3-one + phosphate</text>
        <dbReference type="Rhea" id="RHEA:21700"/>
        <dbReference type="ChEBI" id="CHEBI:15377"/>
        <dbReference type="ChEBI" id="CHEBI:43474"/>
        <dbReference type="ChEBI" id="CHEBI:49252"/>
        <dbReference type="ChEBI" id="CHEBI:58828"/>
        <dbReference type="EC" id="3.1.3.77"/>
    </reaction>
</comment>
<sequence length="683" mass="75783">MAGEKRSQEQEETMLSQTTILVDIEGTTTSISFVKETLFPYVRENLKKYIDTNWDDDKFKQDYHKLKEQAKKDEEDKVEGFIPIVDSNVEEEKESLMKNILWQMDNDRKTGALKQLQGHMWQEAYKSTAIKGHVYDDVPKALESWMNDGKKIYVYSSGSVEAQKLLFGNSEQGDLLKYFSGFFDTEIGAKQECDSYKNILSKIGEKPDNVIFLTDIVREAAAAKEAGLLPVIVIREGNATLTDEETVAYMTIKSLLDLTFQTSTKRQKLNPTEPEEKNDSVSPKSSEPMDTSEDVEMSDASGKKTEKTEITKSPQPEQEIKAQTEEKDQISSKKDESTKDIKDVETETNVKPDEKEPSTAKQPEIPTKVGVTSVLDDTMDVARNEPISKPTEDTKDTKSEIILQNETVKVVKDDKTRDESVTEKSVERTSAEKNETKVEGSTNKAVTSSSTTEKNNSEAEETIIKTTQASTKVENAPLTDTTKNSDNIAKIDTDKAAVSTETEVKDTKNDLKDQENNVATEKSTEVETKPEKIEEESKKAQSEKENVEIKPSLTKVEKHTESAESIEQESSKESVKEETVLDEVKDKSTVESEKKKLNGTTQNGDDVPVSDENLHRNGLNEASSSEQLVLTSSEETPAQNGEPESSTDTSAESIKVKKVVDSAVADGAGEPDVVPPVVVAATS</sequence>
<dbReference type="Pfam" id="PF00702">
    <property type="entry name" value="Hydrolase"/>
    <property type="match status" value="1"/>
</dbReference>
<dbReference type="InterPro" id="IPR027511">
    <property type="entry name" value="ENOPH1_eukaryotes"/>
</dbReference>
<keyword evidence="5 8" id="KW-0460">Magnesium</keyword>
<evidence type="ECO:0000256" key="9">
    <source>
        <dbReference type="SAM" id="MobiDB-lite"/>
    </source>
</evidence>
<evidence type="ECO:0000313" key="11">
    <source>
        <dbReference type="Proteomes" id="UP000617340"/>
    </source>
</evidence>
<keyword evidence="7 8" id="KW-0539">Nucleus</keyword>
<dbReference type="EMBL" id="JACSDZ010000008">
    <property type="protein sequence ID" value="KAF7397355.1"/>
    <property type="molecule type" value="Genomic_DNA"/>
</dbReference>
<dbReference type="SFLD" id="SFLDG01133">
    <property type="entry name" value="C1.5.4:_Enolase-phosphatase_Li"/>
    <property type="match status" value="1"/>
</dbReference>
<dbReference type="FunFam" id="3.40.50.1000:FF:000079">
    <property type="entry name" value="Enolase-phosphatase E1"/>
    <property type="match status" value="1"/>
</dbReference>
<comment type="subunit">
    <text evidence="8">Monomer.</text>
</comment>
<evidence type="ECO:0000313" key="10">
    <source>
        <dbReference type="EMBL" id="KAF7397355.1"/>
    </source>
</evidence>
<feature type="compositionally biased region" description="Polar residues" evidence="9">
    <location>
        <begin position="464"/>
        <end position="487"/>
    </location>
</feature>
<feature type="compositionally biased region" description="Polar residues" evidence="9">
    <location>
        <begin position="280"/>
        <end position="289"/>
    </location>
</feature>